<gene>
    <name evidence="1" type="ORF">MNVM_12070</name>
</gene>
<dbReference type="Proteomes" id="UP000466997">
    <property type="component" value="Chromosome"/>
</dbReference>
<organism evidence="1 2">
    <name type="scientific">Mycobacterium novum</name>
    <dbReference type="NCBI Taxonomy" id="2492438"/>
    <lineage>
        <taxon>Bacteria</taxon>
        <taxon>Bacillati</taxon>
        <taxon>Actinomycetota</taxon>
        <taxon>Actinomycetes</taxon>
        <taxon>Mycobacteriales</taxon>
        <taxon>Mycobacteriaceae</taxon>
        <taxon>Mycobacterium</taxon>
    </lineage>
</organism>
<dbReference type="RefSeq" id="WP_193465972.1">
    <property type="nucleotide sequence ID" value="NZ_AP022562.1"/>
</dbReference>
<dbReference type="EMBL" id="AP022562">
    <property type="protein sequence ID" value="BBX12126.1"/>
    <property type="molecule type" value="Genomic_DNA"/>
</dbReference>
<accession>A0A7I7JJR1</accession>
<dbReference type="KEGG" id="mnm:MNVM_12070"/>
<protein>
    <submittedName>
        <fullName evidence="1">Uncharacterized protein</fullName>
    </submittedName>
</protein>
<evidence type="ECO:0000313" key="1">
    <source>
        <dbReference type="EMBL" id="BBX12126.1"/>
    </source>
</evidence>
<name>A0A7I7JJR1_9MYCO</name>
<sequence length="89" mass="9596">MTAGLLAARGAVSVGQLATEVHPLLGHRWRIGGNPLTIDDVRRQIYSQCAIMSGLDLIDTSDWRVWAVGPSARSLLPGIDVLAEYLANQ</sequence>
<evidence type="ECO:0000313" key="2">
    <source>
        <dbReference type="Proteomes" id="UP000466997"/>
    </source>
</evidence>
<proteinExistence type="predicted"/>
<keyword evidence="2" id="KW-1185">Reference proteome</keyword>
<reference evidence="1 2" key="1">
    <citation type="journal article" date="2019" name="Emerg. Microbes Infect.">
        <title>Comprehensive subspecies identification of 175 nontuberculous mycobacteria species based on 7547 genomic profiles.</title>
        <authorList>
            <person name="Matsumoto Y."/>
            <person name="Kinjo T."/>
            <person name="Motooka D."/>
            <person name="Nabeya D."/>
            <person name="Jung N."/>
            <person name="Uechi K."/>
            <person name="Horii T."/>
            <person name="Iida T."/>
            <person name="Fujita J."/>
            <person name="Nakamura S."/>
        </authorList>
    </citation>
    <scope>NUCLEOTIDE SEQUENCE [LARGE SCALE GENOMIC DNA]</scope>
    <source>
        <strain evidence="1 2">JCM 6391</strain>
    </source>
</reference>
<dbReference type="AlphaFoldDB" id="A0A7I7JJR1"/>